<comment type="caution">
    <text evidence="1">The sequence shown here is derived from an EMBL/GenBank/DDBJ whole genome shotgun (WGS) entry which is preliminary data.</text>
</comment>
<proteinExistence type="predicted"/>
<name>A0A951UI38_9NOST</name>
<accession>A0A951UI38</accession>
<evidence type="ECO:0000313" key="2">
    <source>
        <dbReference type="Proteomes" id="UP000715781"/>
    </source>
</evidence>
<dbReference type="SUPFAM" id="SSF53448">
    <property type="entry name" value="Nucleotide-diphospho-sugar transferases"/>
    <property type="match status" value="1"/>
</dbReference>
<protein>
    <submittedName>
        <fullName evidence="1">Glycosyltransferase family 2 protein</fullName>
    </submittedName>
</protein>
<evidence type="ECO:0000313" key="1">
    <source>
        <dbReference type="EMBL" id="MBW4562835.1"/>
    </source>
</evidence>
<organism evidence="1 2">
    <name type="scientific">Mojavia pulchra JT2-VF2</name>
    <dbReference type="NCBI Taxonomy" id="287848"/>
    <lineage>
        <taxon>Bacteria</taxon>
        <taxon>Bacillati</taxon>
        <taxon>Cyanobacteriota</taxon>
        <taxon>Cyanophyceae</taxon>
        <taxon>Nostocales</taxon>
        <taxon>Nostocaceae</taxon>
    </lineage>
</organism>
<gene>
    <name evidence="1" type="ORF">KME32_17130</name>
</gene>
<reference evidence="1" key="1">
    <citation type="submission" date="2021-05" db="EMBL/GenBank/DDBJ databases">
        <authorList>
            <person name="Pietrasiak N."/>
            <person name="Ward R."/>
            <person name="Stajich J.E."/>
            <person name="Kurbessoian T."/>
        </authorList>
    </citation>
    <scope>NUCLEOTIDE SEQUENCE</scope>
    <source>
        <strain evidence="1">JT2-VF2</strain>
    </source>
</reference>
<reference evidence="1" key="2">
    <citation type="journal article" date="2022" name="Microbiol. Resour. Announc.">
        <title>Metagenome Sequencing to Explore Phylogenomics of Terrestrial Cyanobacteria.</title>
        <authorList>
            <person name="Ward R.D."/>
            <person name="Stajich J.E."/>
            <person name="Johansen J.R."/>
            <person name="Huntemann M."/>
            <person name="Clum A."/>
            <person name="Foster B."/>
            <person name="Foster B."/>
            <person name="Roux S."/>
            <person name="Palaniappan K."/>
            <person name="Varghese N."/>
            <person name="Mukherjee S."/>
            <person name="Reddy T.B.K."/>
            <person name="Daum C."/>
            <person name="Copeland A."/>
            <person name="Chen I.A."/>
            <person name="Ivanova N.N."/>
            <person name="Kyrpides N.C."/>
            <person name="Shapiro N."/>
            <person name="Eloe-Fadrosh E.A."/>
            <person name="Pietrasiak N."/>
        </authorList>
    </citation>
    <scope>NUCLEOTIDE SEQUENCE</scope>
    <source>
        <strain evidence="1">JT2-VF2</strain>
    </source>
</reference>
<dbReference type="InterPro" id="IPR029044">
    <property type="entry name" value="Nucleotide-diphossugar_trans"/>
</dbReference>
<dbReference type="EMBL" id="JAHHHN010000009">
    <property type="protein sequence ID" value="MBW4562835.1"/>
    <property type="molecule type" value="Genomic_DNA"/>
</dbReference>
<dbReference type="CDD" id="cd00761">
    <property type="entry name" value="Glyco_tranf_GTA_type"/>
    <property type="match status" value="1"/>
</dbReference>
<dbReference type="Proteomes" id="UP000715781">
    <property type="component" value="Unassembled WGS sequence"/>
</dbReference>
<dbReference type="AlphaFoldDB" id="A0A951UI38"/>
<sequence length="256" mass="30013">MLVFIIPLKSKRISKSWKAVSGLFERCVKSICNQTTNKFRVIVVCNEKPNIEFEHPHITYIEHDFSLPGSDYKSKELDRTRKILTGLIYARNFNPSHIMCVDADDCVSKHLAEFVSCNPHSCGWLIKKGYIYSDGSRLIRIMRKGFDRYCGTSNIVKYDLYDIPQYLEDVDYEQYTNIIYNYYNHREIAYTLSKKGLIIETLPFIGAVYYVNHGENIYYGVENKNGKIPLKVKFLRVKSLFDYRWLTNSLRDDFGL</sequence>